<evidence type="ECO:0000259" key="1">
    <source>
        <dbReference type="Pfam" id="PF07245"/>
    </source>
</evidence>
<evidence type="ECO:0000313" key="3">
    <source>
        <dbReference type="Proteomes" id="UP000887574"/>
    </source>
</evidence>
<reference evidence="4" key="1">
    <citation type="submission" date="2022-11" db="UniProtKB">
        <authorList>
            <consortium name="WormBaseParasite"/>
        </authorList>
    </citation>
    <scope>IDENTIFICATION</scope>
</reference>
<dbReference type="Gene3D" id="2.60.40.3770">
    <property type="match status" value="1"/>
</dbReference>
<feature type="domain" description="Phlebovirus glycoprotein G2 fusion" evidence="1">
    <location>
        <begin position="226"/>
        <end position="540"/>
    </location>
</feature>
<sequence>MCEGQNSTICPANIKEQGRLVYHSTVCGQTTEDVYSIKATNQYCWLPRVGGQCHPCPKWADGCSHYNGRATSNSTTRYQPTNEMIQWSKPSVCSWNKDPRCSSIPTAEKFNQIMLHDNSTHLVTALKIVVREALPEDRLCSGGACKSGGLLATAVEASFLEVCTGPFCFKKKQPVGDQYIPLPKHILLREHTAVLRAETQPKEEATVFPITSSPNRSTIGSFASACLEYEAIQSVEERCVKEKGQITCNFEHSSFLTLNTIGHEACFLLKGPENEHVGILRIELRQILYKCHKTSHYWTRNHIIEVQSVKRCPQQGSCQQGKCAAMKTNEQIPEIGERINSLPGNTYCKEGCGCWLCGCFFCSPGCLFFREYALPRKDQMPYKVCSCASFKPEVVLKLTLSLSTAQSNSTEVQLSPGETIKWNDMKVSIAMPRVEPITTLTSKTYFLLHENGGALLNNPEDIPLKCATKEAAQQFKCYLKRSTCKCEAHEETVSCFCPAKPLKNILRDDSLPLQTPAVTIYAKNNTLKAVVENGGTVDVHLHMKTRISLLSATTTCHLQPLQLTGCYSCGTGALLEYKCTTKNDEELLGQARCGSVKFMVMCGSEDRKTLKLSLENSKVDMQCELECSGGKTSFALKSQLLYIQEEIQQENGGQLLATVKYTPAQLIGMDWGCG</sequence>
<keyword evidence="3" id="KW-1185">Reference proteome</keyword>
<evidence type="ECO:0000259" key="2">
    <source>
        <dbReference type="Pfam" id="PF19019"/>
    </source>
</evidence>
<name>A0A915EEG4_9BILA</name>
<dbReference type="Proteomes" id="UP000887574">
    <property type="component" value="Unplaced"/>
</dbReference>
<proteinExistence type="predicted"/>
<dbReference type="InterPro" id="IPR043603">
    <property type="entry name" value="Phlebo_G2_C"/>
</dbReference>
<evidence type="ECO:0000313" key="4">
    <source>
        <dbReference type="WBParaSite" id="jg5243.2"/>
    </source>
</evidence>
<organism evidence="3 4">
    <name type="scientific">Ditylenchus dipsaci</name>
    <dbReference type="NCBI Taxonomy" id="166011"/>
    <lineage>
        <taxon>Eukaryota</taxon>
        <taxon>Metazoa</taxon>
        <taxon>Ecdysozoa</taxon>
        <taxon>Nematoda</taxon>
        <taxon>Chromadorea</taxon>
        <taxon>Rhabditida</taxon>
        <taxon>Tylenchina</taxon>
        <taxon>Tylenchomorpha</taxon>
        <taxon>Sphaerularioidea</taxon>
        <taxon>Anguinidae</taxon>
        <taxon>Anguininae</taxon>
        <taxon>Ditylenchus</taxon>
    </lineage>
</organism>
<accession>A0A915EEG4</accession>
<dbReference type="WBParaSite" id="jg5243.2">
    <property type="protein sequence ID" value="jg5243.2"/>
    <property type="gene ID" value="jg5243"/>
</dbReference>
<dbReference type="Gene3D" id="2.60.98.50">
    <property type="match status" value="1"/>
</dbReference>
<feature type="domain" description="Phlebovirus glycoprotein G2 C-terminal" evidence="2">
    <location>
        <begin position="556"/>
        <end position="644"/>
    </location>
</feature>
<dbReference type="Pfam" id="PF07245">
    <property type="entry name" value="Phlebovirus_G2"/>
    <property type="match status" value="1"/>
</dbReference>
<dbReference type="Pfam" id="PF19019">
    <property type="entry name" value="Phlebo_G2_C"/>
    <property type="match status" value="1"/>
</dbReference>
<dbReference type="InterPro" id="IPR009878">
    <property type="entry name" value="Phlebovirus_G2_fusion"/>
</dbReference>
<dbReference type="AlphaFoldDB" id="A0A915EEG4"/>
<protein>
    <submittedName>
        <fullName evidence="4">Phlebovirus glycoprotein G2 fusion domain-containing protein</fullName>
    </submittedName>
</protein>